<gene>
    <name evidence="1" type="ORF">GMA92_07540</name>
</gene>
<comment type="caution">
    <text evidence="1">The sequence shown here is derived from an EMBL/GenBank/DDBJ whole genome shotgun (WGS) entry which is preliminary data.</text>
</comment>
<evidence type="ECO:0000313" key="2">
    <source>
        <dbReference type="Proteomes" id="UP000487649"/>
    </source>
</evidence>
<dbReference type="Proteomes" id="UP000487649">
    <property type="component" value="Unassembled WGS sequence"/>
</dbReference>
<organism evidence="1 2">
    <name type="scientific">Turicibacter sanguinis</name>
    <dbReference type="NCBI Taxonomy" id="154288"/>
    <lineage>
        <taxon>Bacteria</taxon>
        <taxon>Bacillati</taxon>
        <taxon>Bacillota</taxon>
        <taxon>Erysipelotrichia</taxon>
        <taxon>Erysipelotrichales</taxon>
        <taxon>Turicibacteraceae</taxon>
        <taxon>Turicibacter</taxon>
    </lineage>
</organism>
<dbReference type="EMBL" id="WMQE01000014">
    <property type="protein sequence ID" value="MTK21270.1"/>
    <property type="molecule type" value="Genomic_DNA"/>
</dbReference>
<accession>A0A6A8SFW2</accession>
<name>A0A6A8SFW2_9FIRM</name>
<protein>
    <submittedName>
        <fullName evidence="1">Uncharacterized protein</fullName>
    </submittedName>
</protein>
<reference evidence="1 2" key="1">
    <citation type="journal article" date="2019" name="Nat. Med.">
        <title>A library of human gut bacterial isolates paired with longitudinal multiomics data enables mechanistic microbiome research.</title>
        <authorList>
            <person name="Poyet M."/>
            <person name="Groussin M."/>
            <person name="Gibbons S.M."/>
            <person name="Avila-Pacheco J."/>
            <person name="Jiang X."/>
            <person name="Kearney S.M."/>
            <person name="Perrotta A.R."/>
            <person name="Berdy B."/>
            <person name="Zhao S."/>
            <person name="Lieberman T.D."/>
            <person name="Swanson P.K."/>
            <person name="Smith M."/>
            <person name="Roesemann S."/>
            <person name="Alexander J.E."/>
            <person name="Rich S.A."/>
            <person name="Livny J."/>
            <person name="Vlamakis H."/>
            <person name="Clish C."/>
            <person name="Bullock K."/>
            <person name="Deik A."/>
            <person name="Scott J."/>
            <person name="Pierce K.A."/>
            <person name="Xavier R.J."/>
            <person name="Alm E.J."/>
        </authorList>
    </citation>
    <scope>NUCLEOTIDE SEQUENCE [LARGE SCALE GENOMIC DNA]</scope>
    <source>
        <strain evidence="1 2">BIOML-A198</strain>
    </source>
</reference>
<dbReference type="RefSeq" id="WP_006784286.1">
    <property type="nucleotide sequence ID" value="NZ_CAJJOK010000002.1"/>
</dbReference>
<sequence>MRVLNPTLYEQIEVWQEQLSPDVDVKTLGHTQDNLHNSKEAIIACLVEQFPISYRQSYEVYHDWFLNVEVYQTYDELQVINVLALGSGSGGDVFGLIQVMEEVFSNKIINVFTVEGNKLALRSQMNIFRHYVSVGLIKNEVNLVPISMVIQPSFKGFKEKLNELCFKPYDFTKFDMIQSFNWMNEKSVRKQMKFLDLYELIQSLMNPNRIAVIAETVDPNSKSEESPVFKRALNAFMMFSSRTQKKQMPLYALTPTPCIARRLAGLSKSQCQSCKGCFDEVMCYVKLWQQTRYAWQSSYLFVMKIASSSLGSHLAKNLQNETIGYQTASQVGVYQERYCTLNRLVKKEVTANAFKLCQEEDS</sequence>
<dbReference type="AlphaFoldDB" id="A0A6A8SFW2"/>
<proteinExistence type="predicted"/>
<evidence type="ECO:0000313" key="1">
    <source>
        <dbReference type="EMBL" id="MTK21270.1"/>
    </source>
</evidence>